<protein>
    <submittedName>
        <fullName evidence="2">Uncharacterized protein</fullName>
    </submittedName>
</protein>
<proteinExistence type="predicted"/>
<accession>A0AAE9J2H6</accession>
<gene>
    <name evidence="2" type="ORF">L5515_000846</name>
</gene>
<evidence type="ECO:0000256" key="1">
    <source>
        <dbReference type="SAM" id="MobiDB-lite"/>
    </source>
</evidence>
<dbReference type="AlphaFoldDB" id="A0AAE9J2H6"/>
<sequence>MEYTTSEIPELGSVYNSNKTDSYSENMDRLFAEDEMKNSPFVSNREPVQPKTSTTSSPAKSTTYFSAAAFWKNDTESVKVGVILSELENAEELNFLMFDASKRILRKLCVDDAEFQLSEDSLAVRVETPPEVSVNVKFVDRLTFMNFSTTVILRSKKHMFLKLSDGSGDSQIENGCDIRYNLTKHSFDEEGHLKLPDERKGVKARLTKEKLMDHVVYKWMSGLRKGCHFLIKDTLSSVFEVLVDKIRKSTDVIDEEKSVHESKEASVEIELKADTEISESSQDVTTKDQLINPPISDESLIASDVTIVPTSSPAPEHDPQLMPVTNSTSQNFVPSTLPVTDDIRDVLHRIVGIELDRIEMRLNNKFEKLQNDIMARLDHQAVLIQKILEKSLAE</sequence>
<name>A0AAE9J2H6_CAEBR</name>
<organism evidence="2 3">
    <name type="scientific">Caenorhabditis briggsae</name>
    <dbReference type="NCBI Taxonomy" id="6238"/>
    <lineage>
        <taxon>Eukaryota</taxon>
        <taxon>Metazoa</taxon>
        <taxon>Ecdysozoa</taxon>
        <taxon>Nematoda</taxon>
        <taxon>Chromadorea</taxon>
        <taxon>Rhabditida</taxon>
        <taxon>Rhabditina</taxon>
        <taxon>Rhabditomorpha</taxon>
        <taxon>Rhabditoidea</taxon>
        <taxon>Rhabditidae</taxon>
        <taxon>Peloderinae</taxon>
        <taxon>Caenorhabditis</taxon>
    </lineage>
</organism>
<feature type="compositionally biased region" description="Low complexity" evidence="1">
    <location>
        <begin position="50"/>
        <end position="59"/>
    </location>
</feature>
<dbReference type="EMBL" id="CP092620">
    <property type="protein sequence ID" value="UMM11684.1"/>
    <property type="molecule type" value="Genomic_DNA"/>
</dbReference>
<evidence type="ECO:0000313" key="3">
    <source>
        <dbReference type="Proteomes" id="UP000829354"/>
    </source>
</evidence>
<evidence type="ECO:0000313" key="2">
    <source>
        <dbReference type="EMBL" id="UMM11684.1"/>
    </source>
</evidence>
<keyword evidence="3" id="KW-1185">Reference proteome</keyword>
<feature type="region of interest" description="Disordered" evidence="1">
    <location>
        <begin position="1"/>
        <end position="22"/>
    </location>
</feature>
<reference evidence="2 3" key="1">
    <citation type="submission" date="2022-04" db="EMBL/GenBank/DDBJ databases">
        <title>Chromosome-level reference genomes for two strains of Caenorhabditis briggsae: an improved platform for comparative genomics.</title>
        <authorList>
            <person name="Stevens L."/>
            <person name="Andersen E."/>
        </authorList>
    </citation>
    <scope>NUCLEOTIDE SEQUENCE [LARGE SCALE GENOMIC DNA]</scope>
    <source>
        <strain evidence="2">VX34</strain>
        <tissue evidence="2">Whole-organism</tissue>
    </source>
</reference>
<feature type="region of interest" description="Disordered" evidence="1">
    <location>
        <begin position="34"/>
        <end position="59"/>
    </location>
</feature>
<dbReference type="Proteomes" id="UP000829354">
    <property type="component" value="Chromosome I"/>
</dbReference>